<dbReference type="InterPro" id="IPR020846">
    <property type="entry name" value="MFS_dom"/>
</dbReference>
<accession>A0AB36XCH0</accession>
<dbReference type="PANTHER" id="PTHR23508">
    <property type="entry name" value="CARBOXYLIC ACID TRANSPORTER PROTEIN HOMOLOG"/>
    <property type="match status" value="1"/>
</dbReference>
<dbReference type="Gene3D" id="1.20.1250.20">
    <property type="entry name" value="MFS general substrate transporter like domains"/>
    <property type="match status" value="2"/>
</dbReference>
<keyword evidence="4 6" id="KW-1133">Transmembrane helix</keyword>
<keyword evidence="5 6" id="KW-0472">Membrane</keyword>
<feature type="transmembrane region" description="Helical" evidence="6">
    <location>
        <begin position="225"/>
        <end position="246"/>
    </location>
</feature>
<evidence type="ECO:0000313" key="9">
    <source>
        <dbReference type="EMBL" id="QOP56217.1"/>
    </source>
</evidence>
<evidence type="ECO:0000256" key="3">
    <source>
        <dbReference type="ARBA" id="ARBA00022692"/>
    </source>
</evidence>
<dbReference type="InterPro" id="IPR011701">
    <property type="entry name" value="MFS"/>
</dbReference>
<dbReference type="SUPFAM" id="SSF103473">
    <property type="entry name" value="MFS general substrate transporter"/>
    <property type="match status" value="1"/>
</dbReference>
<feature type="transmembrane region" description="Helical" evidence="6">
    <location>
        <begin position="319"/>
        <end position="344"/>
    </location>
</feature>
<feature type="transmembrane region" description="Helical" evidence="6">
    <location>
        <begin position="111"/>
        <end position="134"/>
    </location>
</feature>
<dbReference type="InterPro" id="IPR005829">
    <property type="entry name" value="Sugar_transporter_CS"/>
</dbReference>
<evidence type="ECO:0000259" key="7">
    <source>
        <dbReference type="PROSITE" id="PS50850"/>
    </source>
</evidence>
<dbReference type="GO" id="GO:0046943">
    <property type="term" value="F:carboxylic acid transmembrane transporter activity"/>
    <property type="evidence" value="ECO:0007669"/>
    <property type="project" value="TreeGrafter"/>
</dbReference>
<feature type="transmembrane region" description="Helical" evidence="6">
    <location>
        <begin position="382"/>
        <end position="402"/>
    </location>
</feature>
<organism evidence="8 10">
    <name type="scientific">Lacticaseibacillus paracasei</name>
    <name type="common">Lactobacillus paracasei</name>
    <dbReference type="NCBI Taxonomy" id="1597"/>
    <lineage>
        <taxon>Bacteria</taxon>
        <taxon>Bacillati</taxon>
        <taxon>Bacillota</taxon>
        <taxon>Bacilli</taxon>
        <taxon>Lactobacillales</taxon>
        <taxon>Lactobacillaceae</taxon>
        <taxon>Lacticaseibacillus</taxon>
    </lineage>
</organism>
<evidence type="ECO:0000256" key="5">
    <source>
        <dbReference type="ARBA" id="ARBA00023136"/>
    </source>
</evidence>
<dbReference type="PANTHER" id="PTHR23508:SF10">
    <property type="entry name" value="CARBOXYLIC ACID TRANSPORTER PROTEIN HOMOLOG"/>
    <property type="match status" value="1"/>
</dbReference>
<evidence type="ECO:0000256" key="2">
    <source>
        <dbReference type="ARBA" id="ARBA00022448"/>
    </source>
</evidence>
<feature type="domain" description="Major facilitator superfamily (MFS) profile" evidence="7">
    <location>
        <begin position="21"/>
        <end position="407"/>
    </location>
</feature>
<proteinExistence type="predicted"/>
<dbReference type="InterPro" id="IPR036259">
    <property type="entry name" value="MFS_trans_sf"/>
</dbReference>
<dbReference type="RefSeq" id="WP_080513738.1">
    <property type="nucleotide sequence ID" value="NC_010999.1"/>
</dbReference>
<reference evidence="8 10" key="1">
    <citation type="journal article" date="2018" name="Genome Announc.">
        <title>Draft Genome Sequence of Lactobacillus paracasei DUP 13076, Which Exhibits Potent Antipathogenic Effects against Salmonella enterica Serovars Enteritidis, Typhimurium, and Heidelberg.</title>
        <authorList>
            <person name="Muyyarikkandy M.S."/>
            <person name="Alqahtani F.H."/>
            <person name="Mandoiu I."/>
            <person name="Amalaradjou M.A."/>
        </authorList>
    </citation>
    <scope>NUCLEOTIDE SEQUENCE [LARGE SCALE GENOMIC DNA]</scope>
    <source>
        <strain evidence="8 10">DUP 13076</strain>
    </source>
</reference>
<sequence>MSCLKRETLEMQEDKSYQKKVLISSMLGLGLEGMDILLLSFALSSIIREFHISSAAGGVLPSITNIGMMVGGVIFGYWADRKGRIKIFTYTIFIFAIATLLMAFARSIAEIYVLRFIVGLGAGGEYGIGMALVAEAFPKERRGQMSAWITVGGQMGTLVAALLAAIVIPLAGWRAAFIFGVIPVILAYFVRRHLPETKSWQNAHAIDDEKHVRPRMTLLMNTPKTALITLGLTIMSAVQVAGYYGLMNWLPSLLEQKQGLSVSGSSLWMISTIIGMSLGMLSFGKLFDKFGSRTTYSVFLIMSGLSVTLYTFVHSAFLMLLIGAIVGFFANGMNAGYGALISSFYPTEIRSFANNAIFNTGRAVGGLSPILVGYIIDRSGFSAALLCLGALYLISLVIVNLIPNPVTKQS</sequence>
<gene>
    <name evidence="8" type="ORF">C0Q90_07450</name>
    <name evidence="9" type="ORF">HCJ88_10750</name>
</gene>
<feature type="transmembrane region" description="Helical" evidence="6">
    <location>
        <begin position="59"/>
        <end position="80"/>
    </location>
</feature>
<feature type="transmembrane region" description="Helical" evidence="6">
    <location>
        <begin position="356"/>
        <end position="376"/>
    </location>
</feature>
<evidence type="ECO:0000256" key="1">
    <source>
        <dbReference type="ARBA" id="ARBA00004651"/>
    </source>
</evidence>
<protein>
    <submittedName>
        <fullName evidence="8">MFS transporter</fullName>
    </submittedName>
</protein>
<dbReference type="PROSITE" id="PS00217">
    <property type="entry name" value="SUGAR_TRANSPORT_2"/>
    <property type="match status" value="1"/>
</dbReference>
<dbReference type="AlphaFoldDB" id="A0AB36XCH0"/>
<feature type="transmembrane region" description="Helical" evidence="6">
    <location>
        <begin position="296"/>
        <end position="313"/>
    </location>
</feature>
<comment type="subcellular location">
    <subcellularLocation>
        <location evidence="1">Cell membrane</location>
        <topology evidence="1">Multi-pass membrane protein</topology>
    </subcellularLocation>
</comment>
<dbReference type="EMBL" id="CP050500">
    <property type="protein sequence ID" value="QOP56217.1"/>
    <property type="molecule type" value="Genomic_DNA"/>
</dbReference>
<feature type="transmembrane region" description="Helical" evidence="6">
    <location>
        <begin position="87"/>
        <end position="105"/>
    </location>
</feature>
<dbReference type="PROSITE" id="PS50850">
    <property type="entry name" value="MFS"/>
    <property type="match status" value="1"/>
</dbReference>
<keyword evidence="3 6" id="KW-0812">Transmembrane</keyword>
<reference evidence="9 11" key="2">
    <citation type="submission" date="2020-03" db="EMBL/GenBank/DDBJ databases">
        <title>Complete genome sequence of Lactobacillus paracasei strain NFFJ04, isolated from animal feed.</title>
        <authorList>
            <person name="Jung J.Y."/>
        </authorList>
    </citation>
    <scope>NUCLEOTIDE SEQUENCE [LARGE SCALE GENOMIC DNA]</scope>
    <source>
        <strain evidence="9 11">NFFJ04</strain>
    </source>
</reference>
<evidence type="ECO:0000256" key="4">
    <source>
        <dbReference type="ARBA" id="ARBA00022989"/>
    </source>
</evidence>
<dbReference type="Pfam" id="PF07690">
    <property type="entry name" value="MFS_1"/>
    <property type="match status" value="1"/>
</dbReference>
<feature type="transmembrane region" description="Helical" evidence="6">
    <location>
        <begin position="266"/>
        <end position="284"/>
    </location>
</feature>
<evidence type="ECO:0000313" key="8">
    <source>
        <dbReference type="EMBL" id="PLC46338.1"/>
    </source>
</evidence>
<evidence type="ECO:0000256" key="6">
    <source>
        <dbReference type="SAM" id="Phobius"/>
    </source>
</evidence>
<evidence type="ECO:0000313" key="10">
    <source>
        <dbReference type="Proteomes" id="UP000234512"/>
    </source>
</evidence>
<keyword evidence="2" id="KW-0813">Transport</keyword>
<name>A0AB36XCH0_LACPA</name>
<dbReference type="Proteomes" id="UP000234512">
    <property type="component" value="Unassembled WGS sequence"/>
</dbReference>
<feature type="transmembrane region" description="Helical" evidence="6">
    <location>
        <begin position="173"/>
        <end position="190"/>
    </location>
</feature>
<feature type="transmembrane region" description="Helical" evidence="6">
    <location>
        <begin position="21"/>
        <end position="47"/>
    </location>
</feature>
<evidence type="ECO:0000313" key="11">
    <source>
        <dbReference type="Proteomes" id="UP000593972"/>
    </source>
</evidence>
<feature type="transmembrane region" description="Helical" evidence="6">
    <location>
        <begin position="146"/>
        <end position="167"/>
    </location>
</feature>
<dbReference type="Proteomes" id="UP000593972">
    <property type="component" value="Chromosome"/>
</dbReference>
<dbReference type="GO" id="GO:0005886">
    <property type="term" value="C:plasma membrane"/>
    <property type="evidence" value="ECO:0007669"/>
    <property type="project" value="UniProtKB-SubCell"/>
</dbReference>
<dbReference type="EMBL" id="PKQJ01000007">
    <property type="protein sequence ID" value="PLC46338.1"/>
    <property type="molecule type" value="Genomic_DNA"/>
</dbReference>